<evidence type="ECO:0000313" key="2">
    <source>
        <dbReference type="Proteomes" id="UP000828390"/>
    </source>
</evidence>
<reference evidence="1" key="2">
    <citation type="submission" date="2020-11" db="EMBL/GenBank/DDBJ databases">
        <authorList>
            <person name="McCartney M.A."/>
            <person name="Auch B."/>
            <person name="Kono T."/>
            <person name="Mallez S."/>
            <person name="Becker A."/>
            <person name="Gohl D.M."/>
            <person name="Silverstein K.A.T."/>
            <person name="Koren S."/>
            <person name="Bechman K.B."/>
            <person name="Herman A."/>
            <person name="Abrahante J.E."/>
            <person name="Garbe J."/>
        </authorList>
    </citation>
    <scope>NUCLEOTIDE SEQUENCE</scope>
    <source>
        <strain evidence="1">Duluth1</strain>
        <tissue evidence="1">Whole animal</tissue>
    </source>
</reference>
<sequence>MDVSDVNQPGTYQHTVGQPYVTFTNWAPNLPGMLTPSYFDAFVVPKKIFLYPHKRSLGGIQE</sequence>
<evidence type="ECO:0000313" key="1">
    <source>
        <dbReference type="EMBL" id="KAH3841522.1"/>
    </source>
</evidence>
<dbReference type="AlphaFoldDB" id="A0A9D4KKF0"/>
<comment type="caution">
    <text evidence="1">The sequence shown here is derived from an EMBL/GenBank/DDBJ whole genome shotgun (WGS) entry which is preliminary data.</text>
</comment>
<gene>
    <name evidence="1" type="ORF">DPMN_114987</name>
</gene>
<reference evidence="1" key="1">
    <citation type="journal article" date="2019" name="bioRxiv">
        <title>The Genome of the Zebra Mussel, Dreissena polymorpha: A Resource for Invasive Species Research.</title>
        <authorList>
            <person name="McCartney M.A."/>
            <person name="Auch B."/>
            <person name="Kono T."/>
            <person name="Mallez S."/>
            <person name="Zhang Y."/>
            <person name="Obille A."/>
            <person name="Becker A."/>
            <person name="Abrahante J.E."/>
            <person name="Garbe J."/>
            <person name="Badalamenti J.P."/>
            <person name="Herman A."/>
            <person name="Mangelson H."/>
            <person name="Liachko I."/>
            <person name="Sullivan S."/>
            <person name="Sone E.D."/>
            <person name="Koren S."/>
            <person name="Silverstein K.A.T."/>
            <person name="Beckman K.B."/>
            <person name="Gohl D.M."/>
        </authorList>
    </citation>
    <scope>NUCLEOTIDE SEQUENCE</scope>
    <source>
        <strain evidence="1">Duluth1</strain>
        <tissue evidence="1">Whole animal</tissue>
    </source>
</reference>
<accession>A0A9D4KKF0</accession>
<name>A0A9D4KKF0_DREPO</name>
<dbReference type="Proteomes" id="UP000828390">
    <property type="component" value="Unassembled WGS sequence"/>
</dbReference>
<organism evidence="1 2">
    <name type="scientific">Dreissena polymorpha</name>
    <name type="common">Zebra mussel</name>
    <name type="synonym">Mytilus polymorpha</name>
    <dbReference type="NCBI Taxonomy" id="45954"/>
    <lineage>
        <taxon>Eukaryota</taxon>
        <taxon>Metazoa</taxon>
        <taxon>Spiralia</taxon>
        <taxon>Lophotrochozoa</taxon>
        <taxon>Mollusca</taxon>
        <taxon>Bivalvia</taxon>
        <taxon>Autobranchia</taxon>
        <taxon>Heteroconchia</taxon>
        <taxon>Euheterodonta</taxon>
        <taxon>Imparidentia</taxon>
        <taxon>Neoheterodontei</taxon>
        <taxon>Myida</taxon>
        <taxon>Dreissenoidea</taxon>
        <taxon>Dreissenidae</taxon>
        <taxon>Dreissena</taxon>
    </lineage>
</organism>
<keyword evidence="2" id="KW-1185">Reference proteome</keyword>
<dbReference type="EMBL" id="JAIWYP010000004">
    <property type="protein sequence ID" value="KAH3841522.1"/>
    <property type="molecule type" value="Genomic_DNA"/>
</dbReference>
<proteinExistence type="predicted"/>
<protein>
    <submittedName>
        <fullName evidence="1">Uncharacterized protein</fullName>
    </submittedName>
</protein>